<name>A0AAW5P8L6_9BACT</name>
<comment type="caution">
    <text evidence="3">The sequence shown here is derived from an EMBL/GenBank/DDBJ whole genome shotgun (WGS) entry which is preliminary data.</text>
</comment>
<keyword evidence="2" id="KW-0812">Transmembrane</keyword>
<reference evidence="3" key="1">
    <citation type="submission" date="2022-08" db="EMBL/GenBank/DDBJ databases">
        <title>Genomic Encyclopedia of Type Strains, Phase V (KMG-V): Genome sequencing to study the core and pangenomes of soil and plant-associated prokaryotes.</title>
        <authorList>
            <person name="Whitman W."/>
        </authorList>
    </citation>
    <scope>NUCLEOTIDE SEQUENCE</scope>
    <source>
        <strain evidence="3">SP3002</strain>
    </source>
</reference>
<evidence type="ECO:0000313" key="3">
    <source>
        <dbReference type="EMBL" id="MCS4157755.1"/>
    </source>
</evidence>
<evidence type="ECO:0000313" key="4">
    <source>
        <dbReference type="Proteomes" id="UP001155110"/>
    </source>
</evidence>
<evidence type="ECO:0008006" key="5">
    <source>
        <dbReference type="Google" id="ProtNLM"/>
    </source>
</evidence>
<organism evidence="3 4">
    <name type="scientific">Salinibacter ruber</name>
    <dbReference type="NCBI Taxonomy" id="146919"/>
    <lineage>
        <taxon>Bacteria</taxon>
        <taxon>Pseudomonadati</taxon>
        <taxon>Rhodothermota</taxon>
        <taxon>Rhodothermia</taxon>
        <taxon>Rhodothermales</taxon>
        <taxon>Salinibacteraceae</taxon>
        <taxon>Salinibacter</taxon>
    </lineage>
</organism>
<evidence type="ECO:0000256" key="2">
    <source>
        <dbReference type="SAM" id="Phobius"/>
    </source>
</evidence>
<accession>A0AAW5P8L6</accession>
<dbReference type="Proteomes" id="UP001155110">
    <property type="component" value="Unassembled WGS sequence"/>
</dbReference>
<keyword evidence="2" id="KW-1133">Transmembrane helix</keyword>
<dbReference type="AlphaFoldDB" id="A0AAW5P8L6"/>
<feature type="transmembrane region" description="Helical" evidence="2">
    <location>
        <begin position="29"/>
        <end position="49"/>
    </location>
</feature>
<evidence type="ECO:0000256" key="1">
    <source>
        <dbReference type="SAM" id="MobiDB-lite"/>
    </source>
</evidence>
<feature type="compositionally biased region" description="Low complexity" evidence="1">
    <location>
        <begin position="1"/>
        <end position="17"/>
    </location>
</feature>
<keyword evidence="2" id="KW-0472">Membrane</keyword>
<feature type="region of interest" description="Disordered" evidence="1">
    <location>
        <begin position="1"/>
        <end position="25"/>
    </location>
</feature>
<dbReference type="RefSeq" id="WP_259258278.1">
    <property type="nucleotide sequence ID" value="NZ_JANTZM010000007.1"/>
</dbReference>
<proteinExistence type="predicted"/>
<gene>
    <name evidence="3" type="ORF">GGP99_001719</name>
</gene>
<protein>
    <recommendedName>
        <fullName evidence="5">Integral membrane protein</fullName>
    </recommendedName>
</protein>
<feature type="transmembrane region" description="Helical" evidence="2">
    <location>
        <begin position="55"/>
        <end position="76"/>
    </location>
</feature>
<sequence>MSQSKTKTPKTKSSPQTGMLEERPGRTSAMRVMSMIALVAAIVFGGLVVTGEGAASGPGVYIVFGFLLAAFAPKALQKFAENSPIRSRK</sequence>
<dbReference type="EMBL" id="JANTZM010000007">
    <property type="protein sequence ID" value="MCS4157755.1"/>
    <property type="molecule type" value="Genomic_DNA"/>
</dbReference>